<evidence type="ECO:0000256" key="1">
    <source>
        <dbReference type="SAM" id="SignalP"/>
    </source>
</evidence>
<evidence type="ECO:0000313" key="3">
    <source>
        <dbReference type="Proteomes" id="UP001566204"/>
    </source>
</evidence>
<protein>
    <submittedName>
        <fullName evidence="2">Basic secretory protein-like protein</fullName>
    </submittedName>
</protein>
<dbReference type="RefSeq" id="WP_051607068.1">
    <property type="nucleotide sequence ID" value="NZ_CP158797.1"/>
</dbReference>
<dbReference type="Proteomes" id="UP001566204">
    <property type="component" value="Unassembled WGS sequence"/>
</dbReference>
<dbReference type="PANTHER" id="PTHR33321:SF12">
    <property type="entry name" value="PLANT BASIC SECRETORY PROTEIN (BSP) FAMILY PROTEIN"/>
    <property type="match status" value="1"/>
</dbReference>
<comment type="caution">
    <text evidence="2">The sequence shown here is derived from an EMBL/GenBank/DDBJ whole genome shotgun (WGS) entry which is preliminary data.</text>
</comment>
<organism evidence="2 3">
    <name type="scientific">Sphingobacterium thalpophilum</name>
    <dbReference type="NCBI Taxonomy" id="259"/>
    <lineage>
        <taxon>Bacteria</taxon>
        <taxon>Pseudomonadati</taxon>
        <taxon>Bacteroidota</taxon>
        <taxon>Sphingobacteriia</taxon>
        <taxon>Sphingobacteriales</taxon>
        <taxon>Sphingobacteriaceae</taxon>
        <taxon>Sphingobacterium</taxon>
    </lineage>
</organism>
<dbReference type="InterPro" id="IPR007541">
    <property type="entry name" value="Uncharacterised_BSP"/>
</dbReference>
<dbReference type="EMBL" id="JBEOQB010000001">
    <property type="protein sequence ID" value="MEZ0450630.1"/>
    <property type="molecule type" value="Genomic_DNA"/>
</dbReference>
<keyword evidence="1" id="KW-0732">Signal</keyword>
<keyword evidence="3" id="KW-1185">Reference proteome</keyword>
<proteinExistence type="predicted"/>
<accession>A0ABV4H807</accession>
<sequence length="240" mass="27638">MMNVKFLNTAFAALGLLFSFSLSAQDNWQHTENDRKVAVEVDSITKGGYTLIWINKDKDFNPALKVRLQDAYFTNYPKLAKKYNPKTIKKVSFVIDPDYKGVAATAGGIVRYSPAWFAKNPGDIDVVTHEVMHIVQAYPEGAGPWWITEGIADFVRFEDGLDNAGANWKLPEFTEKQKYTDSYRTTARFFYWINKHIKKDFVKKLDAAMRNKTYNEDFWKMQTGKTIDELWAAYSQNPTI</sequence>
<feature type="signal peptide" evidence="1">
    <location>
        <begin position="1"/>
        <end position="24"/>
    </location>
</feature>
<name>A0ABV4H807_9SPHI</name>
<evidence type="ECO:0000313" key="2">
    <source>
        <dbReference type="EMBL" id="MEZ0450630.1"/>
    </source>
</evidence>
<gene>
    <name evidence="2" type="ORF">ABTW24_03360</name>
</gene>
<reference evidence="2 3" key="1">
    <citation type="submission" date="2024-06" db="EMBL/GenBank/DDBJ databases">
        <title>Soil Sphingobacterium thalpophilum.</title>
        <authorList>
            <person name="Yang J."/>
            <person name="Li J."/>
        </authorList>
    </citation>
    <scope>NUCLEOTIDE SEQUENCE [LARGE SCALE GENOMIC DNA]</scope>
    <source>
        <strain evidence="2 3">22g91tb</strain>
    </source>
</reference>
<feature type="chain" id="PRO_5045651017" evidence="1">
    <location>
        <begin position="25"/>
        <end position="240"/>
    </location>
</feature>
<dbReference type="PANTHER" id="PTHR33321">
    <property type="match status" value="1"/>
</dbReference>
<dbReference type="Pfam" id="PF04450">
    <property type="entry name" value="BSP"/>
    <property type="match status" value="1"/>
</dbReference>
<dbReference type="GeneID" id="78461980"/>